<dbReference type="AlphaFoldDB" id="A0A086KE06"/>
<feature type="compositionally biased region" description="Polar residues" evidence="1">
    <location>
        <begin position="1"/>
        <end position="13"/>
    </location>
</feature>
<feature type="region of interest" description="Disordered" evidence="1">
    <location>
        <begin position="1"/>
        <end position="63"/>
    </location>
</feature>
<dbReference type="OrthoDB" id="328231at2759"/>
<proteinExistence type="predicted"/>
<protein>
    <submittedName>
        <fullName evidence="2">Uncharacterized protein</fullName>
    </submittedName>
</protein>
<dbReference type="Proteomes" id="UP000028828">
    <property type="component" value="Unassembled WGS sequence"/>
</dbReference>
<evidence type="ECO:0000313" key="3">
    <source>
        <dbReference type="Proteomes" id="UP000028828"/>
    </source>
</evidence>
<name>A0A086KE06_TOXGO</name>
<feature type="compositionally biased region" description="Basic and acidic residues" evidence="1">
    <location>
        <begin position="35"/>
        <end position="47"/>
    </location>
</feature>
<evidence type="ECO:0000313" key="2">
    <source>
        <dbReference type="EMBL" id="KFG42624.1"/>
    </source>
</evidence>
<reference evidence="2 3" key="1">
    <citation type="submission" date="2014-03" db="EMBL/GenBank/DDBJ databases">
        <authorList>
            <person name="Sibley D."/>
            <person name="Venepally P."/>
            <person name="Karamycheva S."/>
            <person name="Hadjithomas M."/>
            <person name="Khan A."/>
            <person name="Brunk B."/>
            <person name="Roos D."/>
            <person name="Caler E."/>
            <person name="Lorenzi H."/>
        </authorList>
    </citation>
    <scope>NUCLEOTIDE SEQUENCE [LARGE SCALE GENOMIC DNA]</scope>
    <source>
        <strain evidence="3">p89</strain>
    </source>
</reference>
<sequence length="139" mass="14996">MSQPTSPTVSPGTPLNCGASERQLEVESSPMEGRVYTDNEIHSDGGHSVECPPPGSPIPQTTTFTSQAAPALQPRMMYPSTDALTIPAGHQQMMYFNPAAAGYTDGSHGYDPREGYPVVYPYVPMTLPIETKKKRGFCC</sequence>
<gene>
    <name evidence="2" type="ORF">TGP89_226570</name>
</gene>
<evidence type="ECO:0000256" key="1">
    <source>
        <dbReference type="SAM" id="MobiDB-lite"/>
    </source>
</evidence>
<organism evidence="2 3">
    <name type="scientific">Toxoplasma gondii p89</name>
    <dbReference type="NCBI Taxonomy" id="943119"/>
    <lineage>
        <taxon>Eukaryota</taxon>
        <taxon>Sar</taxon>
        <taxon>Alveolata</taxon>
        <taxon>Apicomplexa</taxon>
        <taxon>Conoidasida</taxon>
        <taxon>Coccidia</taxon>
        <taxon>Eucoccidiorida</taxon>
        <taxon>Eimeriorina</taxon>
        <taxon>Sarcocystidae</taxon>
        <taxon>Toxoplasma</taxon>
    </lineage>
</organism>
<dbReference type="VEuPathDB" id="ToxoDB:TGP89_226570"/>
<comment type="caution">
    <text evidence="2">The sequence shown here is derived from an EMBL/GenBank/DDBJ whole genome shotgun (WGS) entry which is preliminary data.</text>
</comment>
<dbReference type="EMBL" id="AEYI02001003">
    <property type="protein sequence ID" value="KFG42624.1"/>
    <property type="molecule type" value="Genomic_DNA"/>
</dbReference>
<accession>A0A086KE06</accession>